<dbReference type="InterPro" id="IPR000851">
    <property type="entry name" value="Ribosomal_uS5"/>
</dbReference>
<dbReference type="Gene3D" id="3.30.160.20">
    <property type="match status" value="1"/>
</dbReference>
<dbReference type="FunFam" id="3.30.230.10:FF:000059">
    <property type="entry name" value="30S small subunit ribosomal protein S5"/>
    <property type="match status" value="1"/>
</dbReference>
<dbReference type="FunFam" id="3.30.160.20:FF:000022">
    <property type="entry name" value="28S ribosomal protein S5, mitochondrial"/>
    <property type="match status" value="1"/>
</dbReference>
<keyword evidence="4" id="KW-0496">Mitochondrion</keyword>
<dbReference type="EMBL" id="LAVV01004899">
    <property type="protein sequence ID" value="KNZ61182.1"/>
    <property type="molecule type" value="Genomic_DNA"/>
</dbReference>
<dbReference type="Pfam" id="PF00333">
    <property type="entry name" value="Ribosomal_S5"/>
    <property type="match status" value="1"/>
</dbReference>
<evidence type="ECO:0000256" key="6">
    <source>
        <dbReference type="ARBA" id="ARBA00039335"/>
    </source>
</evidence>
<evidence type="ECO:0000256" key="8">
    <source>
        <dbReference type="RuleBase" id="RU003823"/>
    </source>
</evidence>
<dbReference type="GO" id="GO:0003735">
    <property type="term" value="F:structural constituent of ribosome"/>
    <property type="evidence" value="ECO:0007669"/>
    <property type="project" value="UniProtKB-UniRule"/>
</dbReference>
<dbReference type="InterPro" id="IPR020568">
    <property type="entry name" value="Ribosomal_Su5_D2-typ_SF"/>
</dbReference>
<evidence type="ECO:0000256" key="3">
    <source>
        <dbReference type="ARBA" id="ARBA00022980"/>
    </source>
</evidence>
<name>A0A0L6VKS7_9BASI</name>
<organism evidence="10 11">
    <name type="scientific">Puccinia sorghi</name>
    <dbReference type="NCBI Taxonomy" id="27349"/>
    <lineage>
        <taxon>Eukaryota</taxon>
        <taxon>Fungi</taxon>
        <taxon>Dikarya</taxon>
        <taxon>Basidiomycota</taxon>
        <taxon>Pucciniomycotina</taxon>
        <taxon>Pucciniomycetes</taxon>
        <taxon>Pucciniales</taxon>
        <taxon>Pucciniaceae</taxon>
        <taxon>Puccinia</taxon>
    </lineage>
</organism>
<evidence type="ECO:0000256" key="4">
    <source>
        <dbReference type="ARBA" id="ARBA00023128"/>
    </source>
</evidence>
<dbReference type="GO" id="GO:0003723">
    <property type="term" value="F:RNA binding"/>
    <property type="evidence" value="ECO:0007669"/>
    <property type="project" value="InterPro"/>
</dbReference>
<proteinExistence type="inferred from homology"/>
<accession>A0A0L6VKS7</accession>
<dbReference type="InterPro" id="IPR005324">
    <property type="entry name" value="Ribosomal_uS5_C"/>
</dbReference>
<keyword evidence="3 7" id="KW-0689">Ribosomal protein</keyword>
<comment type="subcellular location">
    <subcellularLocation>
        <location evidence="1">Mitochondrion</location>
    </subcellularLocation>
</comment>
<dbReference type="InterPro" id="IPR013810">
    <property type="entry name" value="Ribosomal_uS5_N"/>
</dbReference>
<dbReference type="Pfam" id="PF03719">
    <property type="entry name" value="Ribosomal_S5_C"/>
    <property type="match status" value="1"/>
</dbReference>
<gene>
    <name evidence="10" type="ORF">VP01_1440g3</name>
</gene>
<dbReference type="SUPFAM" id="SSF54768">
    <property type="entry name" value="dsRNA-binding domain-like"/>
    <property type="match status" value="1"/>
</dbReference>
<evidence type="ECO:0000313" key="10">
    <source>
        <dbReference type="EMBL" id="KNZ61182.1"/>
    </source>
</evidence>
<dbReference type="GO" id="GO:0006412">
    <property type="term" value="P:translation"/>
    <property type="evidence" value="ECO:0007669"/>
    <property type="project" value="InterPro"/>
</dbReference>
<dbReference type="PANTHER" id="PTHR48277:SF1">
    <property type="entry name" value="MITOCHONDRIAL RIBOSOMAL PROTEIN S5"/>
    <property type="match status" value="1"/>
</dbReference>
<feature type="domain" description="S5 DRBM" evidence="9">
    <location>
        <begin position="128"/>
        <end position="191"/>
    </location>
</feature>
<dbReference type="InterPro" id="IPR014721">
    <property type="entry name" value="Ribsml_uS5_D2-typ_fold_subgr"/>
</dbReference>
<dbReference type="STRING" id="27349.A0A0L6VKS7"/>
<keyword evidence="5 7" id="KW-0687">Ribonucleoprotein</keyword>
<dbReference type="Gene3D" id="3.30.230.10">
    <property type="match status" value="1"/>
</dbReference>
<dbReference type="OrthoDB" id="309483at2759"/>
<comment type="similarity">
    <text evidence="2 8">Belongs to the universal ribosomal protein uS5 family.</text>
</comment>
<protein>
    <recommendedName>
        <fullName evidence="6">Small ribosomal subunit protein uS5m</fullName>
    </recommendedName>
</protein>
<dbReference type="AlphaFoldDB" id="A0A0L6VKS7"/>
<evidence type="ECO:0000313" key="11">
    <source>
        <dbReference type="Proteomes" id="UP000037035"/>
    </source>
</evidence>
<evidence type="ECO:0000256" key="2">
    <source>
        <dbReference type="ARBA" id="ARBA00008945"/>
    </source>
</evidence>
<dbReference type="Proteomes" id="UP000037035">
    <property type="component" value="Unassembled WGS sequence"/>
</dbReference>
<dbReference type="PANTHER" id="PTHR48277">
    <property type="entry name" value="MITOCHONDRIAL RIBOSOMAL PROTEIN S5"/>
    <property type="match status" value="1"/>
</dbReference>
<evidence type="ECO:0000256" key="1">
    <source>
        <dbReference type="ARBA" id="ARBA00004173"/>
    </source>
</evidence>
<dbReference type="PROSITE" id="PS50881">
    <property type="entry name" value="S5_DSRBD"/>
    <property type="match status" value="1"/>
</dbReference>
<comment type="caution">
    <text evidence="10">The sequence shown here is derived from an EMBL/GenBank/DDBJ whole genome shotgun (WGS) entry which is preliminary data.</text>
</comment>
<keyword evidence="11" id="KW-1185">Reference proteome</keyword>
<evidence type="ECO:0000256" key="7">
    <source>
        <dbReference type="PROSITE-ProRule" id="PRU00268"/>
    </source>
</evidence>
<evidence type="ECO:0000256" key="5">
    <source>
        <dbReference type="ARBA" id="ARBA00023274"/>
    </source>
</evidence>
<dbReference type="GO" id="GO:0005763">
    <property type="term" value="C:mitochondrial small ribosomal subunit"/>
    <property type="evidence" value="ECO:0007669"/>
    <property type="project" value="UniProtKB-ARBA"/>
</dbReference>
<dbReference type="VEuPathDB" id="FungiDB:VP01_1440g3"/>
<sequence>MTVPSTGRFLHLLQTLSITPSHLGYAHRRIPSLRCSSTLAPKESEKTTPATRAPTQPKIQVDISLFSPLLDPHPSETGPYHEIFFGSQPPFIPIPDEIVRQSLGERGNSATIESLLPHSLDDRDLRKLMKFTLVTKRVVNQTGKGKIPSMYTLVVVGNGKGLVGCGEGKSERMGDAANSATKQAIKNIAPVNLFEGRTIHSELRAKFHATEIVMRPRPPGFGLRCSPFLHQVAKAAGISDLSAKITRSNNPMNVIKMSLMMLQSGGSPVDFFKTTGMGDGFGGKGKRLEKGIGMRTGEGGTLSFAKRLNDTYLLQLINLISSLELALMRGRRCQPWSIEDID</sequence>
<reference evidence="10 11" key="1">
    <citation type="submission" date="2015-08" db="EMBL/GenBank/DDBJ databases">
        <title>Next Generation Sequencing and Analysis of the Genome of Puccinia sorghi L Schw, the Causal Agent of Maize Common Rust.</title>
        <authorList>
            <person name="Rochi L."/>
            <person name="Burguener G."/>
            <person name="Darino M."/>
            <person name="Turjanski A."/>
            <person name="Kreff E."/>
            <person name="Dieguez M.J."/>
            <person name="Sacco F."/>
        </authorList>
    </citation>
    <scope>NUCLEOTIDE SEQUENCE [LARGE SCALE GENOMIC DNA]</scope>
    <source>
        <strain evidence="10 11">RO10H11247</strain>
    </source>
</reference>
<evidence type="ECO:0000259" key="9">
    <source>
        <dbReference type="PROSITE" id="PS50881"/>
    </source>
</evidence>
<dbReference type="SUPFAM" id="SSF54211">
    <property type="entry name" value="Ribosomal protein S5 domain 2-like"/>
    <property type="match status" value="1"/>
</dbReference>